<dbReference type="PROSITE" id="PS51096">
    <property type="entry name" value="PTS_EIIA_TYPE_4"/>
    <property type="match status" value="1"/>
</dbReference>
<dbReference type="EMBL" id="JH660673">
    <property type="protein sequence ID" value="EIM31617.1"/>
    <property type="molecule type" value="Genomic_DNA"/>
</dbReference>
<dbReference type="AlphaFoldDB" id="I4Z5X5"/>
<protein>
    <submittedName>
        <fullName evidence="4">Phosphotransferase system, mannose/fructose-specific component IIA</fullName>
    </submittedName>
</protein>
<dbReference type="Gene3D" id="3.40.50.510">
    <property type="entry name" value="Phosphotransferase system, mannose-type IIA component"/>
    <property type="match status" value="1"/>
</dbReference>
<organism evidence="4 5">
    <name type="scientific">Leptothrix ochracea L12</name>
    <dbReference type="NCBI Taxonomy" id="735332"/>
    <lineage>
        <taxon>Bacteria</taxon>
        <taxon>Pseudomonadati</taxon>
        <taxon>Pseudomonadota</taxon>
        <taxon>Betaproteobacteria</taxon>
        <taxon>Burkholderiales</taxon>
        <taxon>Sphaerotilaceae</taxon>
        <taxon>Leptothrix</taxon>
    </lineage>
</organism>
<proteinExistence type="predicted"/>
<keyword evidence="1 4" id="KW-0808">Transferase</keyword>
<dbReference type="PANTHER" id="PTHR33799:SF1">
    <property type="entry name" value="PTS SYSTEM MANNOSE-SPECIFIC EIIAB COMPONENT-RELATED"/>
    <property type="match status" value="1"/>
</dbReference>
<name>I4Z5X5_9BURK</name>
<dbReference type="GO" id="GO:0009401">
    <property type="term" value="P:phosphoenolpyruvate-dependent sugar phosphotransferase system"/>
    <property type="evidence" value="ECO:0007669"/>
    <property type="project" value="InterPro"/>
</dbReference>
<gene>
    <name evidence="4" type="ORF">LepocDRAFT_00003490</name>
</gene>
<dbReference type="HOGENOM" id="CLU_123235_0_0_4"/>
<evidence type="ECO:0000256" key="1">
    <source>
        <dbReference type="ARBA" id="ARBA00022679"/>
    </source>
</evidence>
<feature type="domain" description="PTS EIIA type-4" evidence="3">
    <location>
        <begin position="1"/>
        <end position="128"/>
    </location>
</feature>
<dbReference type="InterPro" id="IPR036662">
    <property type="entry name" value="PTS_EIIA_man-typ_sf"/>
</dbReference>
<dbReference type="Pfam" id="PF03610">
    <property type="entry name" value="EIIA-man"/>
    <property type="match status" value="1"/>
</dbReference>
<dbReference type="InterPro" id="IPR004701">
    <property type="entry name" value="PTS_EIIA_man-typ"/>
</dbReference>
<evidence type="ECO:0000256" key="2">
    <source>
        <dbReference type="SAM" id="MobiDB-lite"/>
    </source>
</evidence>
<reference evidence="4 5" key="1">
    <citation type="submission" date="2012-04" db="EMBL/GenBank/DDBJ databases">
        <title>Improved High-Quality Draft sequence of Leptothrix ochracea L12.</title>
        <authorList>
            <consortium name="US DOE Joint Genome Institute"/>
            <person name="Lucas S."/>
            <person name="Han J."/>
            <person name="Lapidus A."/>
            <person name="Cheng J.-F."/>
            <person name="Goodwin L."/>
            <person name="Pitluck S."/>
            <person name="Peters L."/>
            <person name="Zeytun A."/>
            <person name="Detter J.C."/>
            <person name="Han C."/>
            <person name="Tapia R."/>
            <person name="Land M."/>
            <person name="Hauser L."/>
            <person name="Kyrpides N."/>
            <person name="Ivanova N."/>
            <person name="Pagani I."/>
            <person name="Stepanauskas R."/>
            <person name="Masland D."/>
            <person name="Poulton N."/>
            <person name="Emerson D."/>
            <person name="Fleming E."/>
            <person name="Woyke T."/>
        </authorList>
    </citation>
    <scope>NUCLEOTIDE SEQUENCE [LARGE SCALE GENOMIC DNA]</scope>
    <source>
        <strain evidence="4 5">L12</strain>
    </source>
</reference>
<dbReference type="InterPro" id="IPR051471">
    <property type="entry name" value="Bacterial_PTS_sugar_comp"/>
</dbReference>
<dbReference type="RefSeq" id="WP_009453277.1">
    <property type="nucleotide sequence ID" value="NZ_JH660673.1"/>
</dbReference>
<dbReference type="GeneID" id="92352105"/>
<evidence type="ECO:0000313" key="5">
    <source>
        <dbReference type="Proteomes" id="UP000053899"/>
    </source>
</evidence>
<dbReference type="PANTHER" id="PTHR33799">
    <property type="entry name" value="PTS PERMEASE-RELATED-RELATED"/>
    <property type="match status" value="1"/>
</dbReference>
<keyword evidence="5" id="KW-1185">Reference proteome</keyword>
<sequence length="154" mass="16694">MVRLLIVAHAPLASALQEVARHVFPEPVVALEAVDVHPHDRPEAIEAAVRSALDRHRPVLPGEPDEALILTDVFGATPANVAQKVADGLHVRILAGVNVPMLWRSLAYAALPLDELINRAMVGGAQGVMPITPTRPQNQVLQPSHDSKHHHHQQ</sequence>
<dbReference type="GO" id="GO:0016740">
    <property type="term" value="F:transferase activity"/>
    <property type="evidence" value="ECO:0007669"/>
    <property type="project" value="UniProtKB-KW"/>
</dbReference>
<evidence type="ECO:0000259" key="3">
    <source>
        <dbReference type="PROSITE" id="PS51096"/>
    </source>
</evidence>
<accession>I4Z5X5</accession>
<dbReference type="SUPFAM" id="SSF53062">
    <property type="entry name" value="PTS system fructose IIA component-like"/>
    <property type="match status" value="1"/>
</dbReference>
<dbReference type="OrthoDB" id="8795346at2"/>
<dbReference type="GO" id="GO:0016020">
    <property type="term" value="C:membrane"/>
    <property type="evidence" value="ECO:0007669"/>
    <property type="project" value="InterPro"/>
</dbReference>
<evidence type="ECO:0000313" key="4">
    <source>
        <dbReference type="EMBL" id="EIM31617.1"/>
    </source>
</evidence>
<dbReference type="Proteomes" id="UP000053899">
    <property type="component" value="Unassembled WGS sequence"/>
</dbReference>
<feature type="compositionally biased region" description="Polar residues" evidence="2">
    <location>
        <begin position="134"/>
        <end position="144"/>
    </location>
</feature>
<feature type="region of interest" description="Disordered" evidence="2">
    <location>
        <begin position="130"/>
        <end position="154"/>
    </location>
</feature>